<evidence type="ECO:0000313" key="2">
    <source>
        <dbReference type="EMBL" id="QKV52654.1"/>
    </source>
</evidence>
<reference evidence="2 3" key="1">
    <citation type="submission" date="2020-06" db="EMBL/GenBank/DDBJ databases">
        <title>Acidovorax antarctica sp. nov., isolated from Corinth ice sheet soil, Antarctic Fields Peninsula.</title>
        <authorList>
            <person name="Xu Q."/>
            <person name="Peng F."/>
        </authorList>
    </citation>
    <scope>NUCLEOTIDE SEQUENCE [LARGE SCALE GENOMIC DNA]</scope>
    <source>
        <strain evidence="2 3">16-35-5</strain>
    </source>
</reference>
<dbReference type="RefSeq" id="WP_175503533.1">
    <property type="nucleotide sequence ID" value="NZ_CP054840.1"/>
</dbReference>
<dbReference type="GO" id="GO:0003677">
    <property type="term" value="F:DNA binding"/>
    <property type="evidence" value="ECO:0007669"/>
    <property type="project" value="InterPro"/>
</dbReference>
<protein>
    <submittedName>
        <fullName evidence="2">Small terminase subunit</fullName>
    </submittedName>
</protein>
<keyword evidence="3" id="KW-1185">Reference proteome</keyword>
<dbReference type="InterPro" id="IPR010270">
    <property type="entry name" value="Phage_P2_GpM"/>
</dbReference>
<proteinExistence type="predicted"/>
<feature type="compositionally biased region" description="Low complexity" evidence="1">
    <location>
        <begin position="249"/>
        <end position="292"/>
    </location>
</feature>
<name>A0A6N1WZM4_9BURK</name>
<organism evidence="2 3">
    <name type="scientific">Comamonas antarctica</name>
    <dbReference type="NCBI Taxonomy" id="2743470"/>
    <lineage>
        <taxon>Bacteria</taxon>
        <taxon>Pseudomonadati</taxon>
        <taxon>Pseudomonadota</taxon>
        <taxon>Betaproteobacteria</taxon>
        <taxon>Burkholderiales</taxon>
        <taxon>Comamonadaceae</taxon>
        <taxon>Comamonas</taxon>
    </lineage>
</organism>
<accession>A0A6N1WZM4</accession>
<dbReference type="EMBL" id="CP054840">
    <property type="protein sequence ID" value="QKV52654.1"/>
    <property type="molecule type" value="Genomic_DNA"/>
</dbReference>
<gene>
    <name evidence="2" type="ORF">HUK68_06910</name>
</gene>
<dbReference type="KEGG" id="aant:HUK68_06910"/>
<dbReference type="GO" id="GO:0004519">
    <property type="term" value="F:endonuclease activity"/>
    <property type="evidence" value="ECO:0007669"/>
    <property type="project" value="InterPro"/>
</dbReference>
<evidence type="ECO:0000313" key="3">
    <source>
        <dbReference type="Proteomes" id="UP000509579"/>
    </source>
</evidence>
<dbReference type="Proteomes" id="UP000509579">
    <property type="component" value="Chromosome"/>
</dbReference>
<feature type="region of interest" description="Disordered" evidence="1">
    <location>
        <begin position="246"/>
        <end position="307"/>
    </location>
</feature>
<evidence type="ECO:0000256" key="1">
    <source>
        <dbReference type="SAM" id="MobiDB-lite"/>
    </source>
</evidence>
<dbReference type="Pfam" id="PF05944">
    <property type="entry name" value="Phage_term_smal"/>
    <property type="match status" value="1"/>
</dbReference>
<sequence>MALTPAQRHRARVMAEKAQAASPFGIELQGSDYQLMLAKLATDKRTLKTLQSVQLKRQTKAQLLPEYLPWIEGALSKGQGARDDVFTTTMVWAIDAGAYGLALRMAAYVLQHKLPLPDQYQRGAAAVLLDEYADAYLRGQWQPLRPGTDEKGQPALVADETHPAEHLTALAGLTTGQDAPDQARAKLLKATAYALLGKIQTAEDPQLDGLPPEILGDVLALLVQALHLDAQSGVKKDIERIERKQRALANPASPASQAVQAATDQAGTPTATADTAKPKPATAAGRGKPAAKPARRPAAKTGNAAKT</sequence>
<dbReference type="AlphaFoldDB" id="A0A6N1WZM4"/>